<dbReference type="GO" id="GO:0006355">
    <property type="term" value="P:regulation of DNA-templated transcription"/>
    <property type="evidence" value="ECO:0007669"/>
    <property type="project" value="TreeGrafter"/>
</dbReference>
<evidence type="ECO:0000256" key="1">
    <source>
        <dbReference type="SAM" id="SignalP"/>
    </source>
</evidence>
<evidence type="ECO:0000259" key="2">
    <source>
        <dbReference type="Pfam" id="PF01965"/>
    </source>
</evidence>
<accession>A0A108U494</accession>
<dbReference type="InterPro" id="IPR029062">
    <property type="entry name" value="Class_I_gatase-like"/>
</dbReference>
<dbReference type="OrthoDB" id="9803764at2"/>
<protein>
    <submittedName>
        <fullName evidence="3">ThiJ/PfpI family protein</fullName>
    </submittedName>
</protein>
<dbReference type="RefSeq" id="WP_082723926.1">
    <property type="nucleotide sequence ID" value="NZ_JAJA02000002.1"/>
</dbReference>
<proteinExistence type="predicted"/>
<dbReference type="PANTHER" id="PTHR43130:SF3">
    <property type="entry name" value="HTH-TYPE TRANSCRIPTIONAL REGULATOR RV1931C"/>
    <property type="match status" value="1"/>
</dbReference>
<reference evidence="3 4" key="1">
    <citation type="journal article" date="2014" name="Genome Announc.">
        <title>Draft Genome Sequence of Lysobacter capsici AZ78, a Bacterium Antagonistic to Plant-Pathogenic Oomycetes.</title>
        <authorList>
            <person name="Puopolo G."/>
            <person name="Sonego P."/>
            <person name="Engelen K."/>
            <person name="Pertot I."/>
        </authorList>
    </citation>
    <scope>NUCLEOTIDE SEQUENCE [LARGE SCALE GENOMIC DNA]</scope>
    <source>
        <strain evidence="3 4">AZ78</strain>
    </source>
</reference>
<keyword evidence="4" id="KW-1185">Reference proteome</keyword>
<feature type="chain" id="PRO_5007131473" evidence="1">
    <location>
        <begin position="27"/>
        <end position="353"/>
    </location>
</feature>
<dbReference type="PANTHER" id="PTHR43130">
    <property type="entry name" value="ARAC-FAMILY TRANSCRIPTIONAL REGULATOR"/>
    <property type="match status" value="1"/>
</dbReference>
<organism evidence="3 4">
    <name type="scientific">Lysobacter capsici AZ78</name>
    <dbReference type="NCBI Taxonomy" id="1444315"/>
    <lineage>
        <taxon>Bacteria</taxon>
        <taxon>Pseudomonadati</taxon>
        <taxon>Pseudomonadota</taxon>
        <taxon>Gammaproteobacteria</taxon>
        <taxon>Lysobacterales</taxon>
        <taxon>Lysobacteraceae</taxon>
        <taxon>Lysobacter</taxon>
    </lineage>
</organism>
<dbReference type="CDD" id="cd03139">
    <property type="entry name" value="GATase1_PfpI_2"/>
    <property type="match status" value="1"/>
</dbReference>
<comment type="caution">
    <text evidence="3">The sequence shown here is derived from an EMBL/GenBank/DDBJ whole genome shotgun (WGS) entry which is preliminary data.</text>
</comment>
<dbReference type="InterPro" id="IPR052158">
    <property type="entry name" value="INH-QAR"/>
</dbReference>
<dbReference type="Gene3D" id="3.40.50.880">
    <property type="match status" value="1"/>
</dbReference>
<name>A0A108U494_9GAMM</name>
<feature type="domain" description="DJ-1/PfpI" evidence="2">
    <location>
        <begin position="37"/>
        <end position="198"/>
    </location>
</feature>
<dbReference type="AlphaFoldDB" id="A0A108U494"/>
<keyword evidence="1" id="KW-0732">Signal</keyword>
<gene>
    <name evidence="3" type="ORF">AZ78_4944</name>
</gene>
<dbReference type="InterPro" id="IPR002818">
    <property type="entry name" value="DJ-1/PfpI"/>
</dbReference>
<evidence type="ECO:0000313" key="3">
    <source>
        <dbReference type="EMBL" id="KWS02277.1"/>
    </source>
</evidence>
<dbReference type="SUPFAM" id="SSF52317">
    <property type="entry name" value="Class I glutamine amidotransferase-like"/>
    <property type="match status" value="1"/>
</dbReference>
<feature type="signal peptide" evidence="1">
    <location>
        <begin position="1"/>
        <end position="26"/>
    </location>
</feature>
<dbReference type="Pfam" id="PF01965">
    <property type="entry name" value="DJ-1_PfpI"/>
    <property type="match status" value="1"/>
</dbReference>
<dbReference type="Proteomes" id="UP000023435">
    <property type="component" value="Unassembled WGS sequence"/>
</dbReference>
<dbReference type="EMBL" id="JAJA02000002">
    <property type="protein sequence ID" value="KWS02277.1"/>
    <property type="molecule type" value="Genomic_DNA"/>
</dbReference>
<evidence type="ECO:0000313" key="4">
    <source>
        <dbReference type="Proteomes" id="UP000023435"/>
    </source>
</evidence>
<sequence length="353" mass="37673">MRARSTTVATWWLSLLLLLLPLSAWAAHAPHSKPEVRVGIVLFDGVQIIDFAGPYEVFGTAGFGVTTVSVDGKPVKTAMGLTVTPDTSFADAPAFDVLLVPGGDVDAAQKNAAVLDFIRARSAPSRYVLSVCTGAFILGATGLLDGLKATTFRPAIEGLAAEFPKIEVISDVRWADNGKFITAAGLSSGIDAALHVVEKVRGEQSARATALHLEYDWQREHGFVRSKMADRYFPKQFSTVVAWPKDIKFEGLISVGDARQWRSRYRVTTATSAKALSELIDAGVIKAGGWTREPASSGLRWRGEQEGHRIVMALGTYPSDVAGSYEIEMTIAADDAIVPNAAASASSAKPAVP</sequence>